<dbReference type="InterPro" id="IPR029058">
    <property type="entry name" value="AB_hydrolase_fold"/>
</dbReference>
<comment type="catalytic activity">
    <reaction evidence="1">
        <text>Hydrolysis of Pro-|-Xaa &gt;&gt; Ala-|-Xaa in oligopeptides.</text>
        <dbReference type="EC" id="3.4.21.26"/>
    </reaction>
</comment>
<dbReference type="AlphaFoldDB" id="A0A928ZTW4"/>
<proteinExistence type="inferred from homology"/>
<dbReference type="PROSITE" id="PS00708">
    <property type="entry name" value="PRO_ENDOPEP_SER"/>
    <property type="match status" value="1"/>
</dbReference>
<keyword evidence="6" id="KW-0720">Serine protease</keyword>
<dbReference type="GO" id="GO:0070012">
    <property type="term" value="F:oligopeptidase activity"/>
    <property type="evidence" value="ECO:0007669"/>
    <property type="project" value="TreeGrafter"/>
</dbReference>
<dbReference type="RefSeq" id="WP_193993329.1">
    <property type="nucleotide sequence ID" value="NZ_JADEXP010000091.1"/>
</dbReference>
<evidence type="ECO:0000256" key="3">
    <source>
        <dbReference type="ARBA" id="ARBA00011897"/>
    </source>
</evidence>
<evidence type="ECO:0000256" key="2">
    <source>
        <dbReference type="ARBA" id="ARBA00005228"/>
    </source>
</evidence>
<dbReference type="Gene3D" id="3.40.50.1820">
    <property type="entry name" value="alpha/beta hydrolase"/>
    <property type="match status" value="1"/>
</dbReference>
<evidence type="ECO:0000313" key="9">
    <source>
        <dbReference type="EMBL" id="MBE9067363.1"/>
    </source>
</evidence>
<organism evidence="9 10">
    <name type="scientific">Leptolyngbya cf. ectocarpi LEGE 11479</name>
    <dbReference type="NCBI Taxonomy" id="1828722"/>
    <lineage>
        <taxon>Bacteria</taxon>
        <taxon>Bacillati</taxon>
        <taxon>Cyanobacteriota</taxon>
        <taxon>Cyanophyceae</taxon>
        <taxon>Leptolyngbyales</taxon>
        <taxon>Leptolyngbyaceae</taxon>
        <taxon>Leptolyngbya group</taxon>
        <taxon>Leptolyngbya</taxon>
    </lineage>
</organism>
<evidence type="ECO:0000256" key="6">
    <source>
        <dbReference type="ARBA" id="ARBA00022825"/>
    </source>
</evidence>
<dbReference type="GO" id="GO:0005829">
    <property type="term" value="C:cytosol"/>
    <property type="evidence" value="ECO:0007669"/>
    <property type="project" value="TreeGrafter"/>
</dbReference>
<dbReference type="Pfam" id="PF02897">
    <property type="entry name" value="Peptidase_S9_N"/>
    <property type="match status" value="1"/>
</dbReference>
<gene>
    <name evidence="9" type="ORF">IQ260_11920</name>
</gene>
<name>A0A928ZTW4_LEPEC</name>
<feature type="domain" description="Peptidase S9A N-terminal" evidence="8">
    <location>
        <begin position="3"/>
        <end position="66"/>
    </location>
</feature>
<protein>
    <recommendedName>
        <fullName evidence="3">prolyl oligopeptidase</fullName>
        <ecNumber evidence="3">3.4.21.26</ecNumber>
    </recommendedName>
</protein>
<dbReference type="SUPFAM" id="SSF53474">
    <property type="entry name" value="alpha/beta-Hydrolases"/>
    <property type="match status" value="1"/>
</dbReference>
<keyword evidence="10" id="KW-1185">Reference proteome</keyword>
<dbReference type="InterPro" id="IPR023302">
    <property type="entry name" value="Pept_S9A_N"/>
</dbReference>
<dbReference type="PANTHER" id="PTHR42881:SF2">
    <property type="entry name" value="PROLYL ENDOPEPTIDASE"/>
    <property type="match status" value="1"/>
</dbReference>
<dbReference type="EMBL" id="JADEXP010000091">
    <property type="protein sequence ID" value="MBE9067363.1"/>
    <property type="molecule type" value="Genomic_DNA"/>
</dbReference>
<dbReference type="Proteomes" id="UP000615026">
    <property type="component" value="Unassembled WGS sequence"/>
</dbReference>
<accession>A0A928ZTW4</accession>
<evidence type="ECO:0000256" key="1">
    <source>
        <dbReference type="ARBA" id="ARBA00001070"/>
    </source>
</evidence>
<dbReference type="GO" id="GO:0004252">
    <property type="term" value="F:serine-type endopeptidase activity"/>
    <property type="evidence" value="ECO:0007669"/>
    <property type="project" value="UniProtKB-EC"/>
</dbReference>
<dbReference type="InterPro" id="IPR002470">
    <property type="entry name" value="Peptidase_S9A"/>
</dbReference>
<evidence type="ECO:0000313" key="10">
    <source>
        <dbReference type="Proteomes" id="UP000615026"/>
    </source>
</evidence>
<evidence type="ECO:0000259" key="7">
    <source>
        <dbReference type="Pfam" id="PF00326"/>
    </source>
</evidence>
<comment type="caution">
    <text evidence="9">The sequence shown here is derived from an EMBL/GenBank/DDBJ whole genome shotgun (WGS) entry which is preliminary data.</text>
</comment>
<feature type="domain" description="Peptidase S9 prolyl oligopeptidase catalytic" evidence="7">
    <location>
        <begin position="123"/>
        <end position="336"/>
    </location>
</feature>
<dbReference type="InterPro" id="IPR002471">
    <property type="entry name" value="Pept_S9_AS"/>
</dbReference>
<dbReference type="InterPro" id="IPR051167">
    <property type="entry name" value="Prolyl_oligopep/macrocyclase"/>
</dbReference>
<dbReference type="GO" id="GO:0006508">
    <property type="term" value="P:proteolysis"/>
    <property type="evidence" value="ECO:0007669"/>
    <property type="project" value="UniProtKB-KW"/>
</dbReference>
<dbReference type="InterPro" id="IPR001375">
    <property type="entry name" value="Peptidase_S9_cat"/>
</dbReference>
<evidence type="ECO:0000256" key="4">
    <source>
        <dbReference type="ARBA" id="ARBA00022670"/>
    </source>
</evidence>
<dbReference type="Pfam" id="PF00326">
    <property type="entry name" value="Peptidase_S9"/>
    <property type="match status" value="1"/>
</dbReference>
<dbReference type="EC" id="3.4.21.26" evidence="3"/>
<sequence length="344" mass="37811">AYTTVQIFDLTGQLLRTLELPGIGSAAGFDGKKEDTETLYRFSSFTIPSRIYRYNLATGEQTLFREAQVAFDPSQYETRQVFYTSQDGTRVPMFITHKKGMTPNGQTPTLLYGYGGFNISLSPSFSVSNLVWLELGGIYAVANLRGGGEYGETWHQAGTKLNKQNVFDDFISAAEWLIENNFTAPENLAIMGGSNGGLLVGACMIQRPDLFAAALPAVGVMDMLRFNQFTIGWAWESDYGSPQDPDEFEALHAYSPLHNLTPANYPATLITTADHDDRVVPAHSFKFAAALQAVHQGDNPVLIRIETKAGHGAGKPTAKIIEEVADKWAFLVKTLDREGKHLTV</sequence>
<keyword evidence="4" id="KW-0645">Protease</keyword>
<reference evidence="9" key="1">
    <citation type="submission" date="2020-10" db="EMBL/GenBank/DDBJ databases">
        <authorList>
            <person name="Castelo-Branco R."/>
            <person name="Eusebio N."/>
            <person name="Adriana R."/>
            <person name="Vieira A."/>
            <person name="Brugerolle De Fraissinette N."/>
            <person name="Rezende De Castro R."/>
            <person name="Schneider M.P."/>
            <person name="Vasconcelos V."/>
            <person name="Leao P.N."/>
        </authorList>
    </citation>
    <scope>NUCLEOTIDE SEQUENCE</scope>
    <source>
        <strain evidence="9">LEGE 11479</strain>
    </source>
</reference>
<evidence type="ECO:0000259" key="8">
    <source>
        <dbReference type="Pfam" id="PF02897"/>
    </source>
</evidence>
<dbReference type="PANTHER" id="PTHR42881">
    <property type="entry name" value="PROLYL ENDOPEPTIDASE"/>
    <property type="match status" value="1"/>
</dbReference>
<dbReference type="PRINTS" id="PR00862">
    <property type="entry name" value="PROLIGOPTASE"/>
</dbReference>
<evidence type="ECO:0000256" key="5">
    <source>
        <dbReference type="ARBA" id="ARBA00022801"/>
    </source>
</evidence>
<feature type="non-terminal residue" evidence="9">
    <location>
        <position position="1"/>
    </location>
</feature>
<dbReference type="FunFam" id="3.40.50.1820:FF:000005">
    <property type="entry name" value="Prolyl endopeptidase"/>
    <property type="match status" value="1"/>
</dbReference>
<dbReference type="SUPFAM" id="SSF50993">
    <property type="entry name" value="Peptidase/esterase 'gauge' domain"/>
    <property type="match status" value="1"/>
</dbReference>
<comment type="similarity">
    <text evidence="2">Belongs to the peptidase S9A family.</text>
</comment>
<keyword evidence="5" id="KW-0378">Hydrolase</keyword>